<proteinExistence type="predicted"/>
<evidence type="ECO:0000313" key="4">
    <source>
        <dbReference type="Proteomes" id="UP000006727"/>
    </source>
</evidence>
<dbReference type="PaxDb" id="3218-PP1S34_77V6.1"/>
<name>A0A2K1JJ11_PHYPA</name>
<dbReference type="Gramene" id="Pp3c14_19330V3.1">
    <property type="protein sequence ID" value="PAC:32961397.CDS.1"/>
    <property type="gene ID" value="Pp3c14_19330"/>
</dbReference>
<keyword evidence="1" id="KW-0812">Transmembrane</keyword>
<keyword evidence="1" id="KW-1133">Transmembrane helix</keyword>
<gene>
    <name evidence="2" type="ORF">PHYPA_018719</name>
</gene>
<organism evidence="2">
    <name type="scientific">Physcomitrium patens</name>
    <name type="common">Spreading-leaved earth moss</name>
    <name type="synonym">Physcomitrella patens</name>
    <dbReference type="NCBI Taxonomy" id="3218"/>
    <lineage>
        <taxon>Eukaryota</taxon>
        <taxon>Viridiplantae</taxon>
        <taxon>Streptophyta</taxon>
        <taxon>Embryophyta</taxon>
        <taxon>Bryophyta</taxon>
        <taxon>Bryophytina</taxon>
        <taxon>Bryopsida</taxon>
        <taxon>Funariidae</taxon>
        <taxon>Funariales</taxon>
        <taxon>Funariaceae</taxon>
        <taxon>Physcomitrium</taxon>
    </lineage>
</organism>
<dbReference type="EnsemblPlants" id="Pp3c14_19330V3.1">
    <property type="protein sequence ID" value="PAC:32961397.CDS.1"/>
    <property type="gene ID" value="Pp3c14_19330"/>
</dbReference>
<dbReference type="InParanoid" id="A0A2K1JJ11"/>
<reference evidence="3" key="3">
    <citation type="submission" date="2020-12" db="UniProtKB">
        <authorList>
            <consortium name="EnsemblPlants"/>
        </authorList>
    </citation>
    <scope>IDENTIFICATION</scope>
</reference>
<evidence type="ECO:0000256" key="1">
    <source>
        <dbReference type="SAM" id="Phobius"/>
    </source>
</evidence>
<accession>A0A2K1JJ11</accession>
<dbReference type="AlphaFoldDB" id="A0A2K1JJ11"/>
<dbReference type="Proteomes" id="UP000006727">
    <property type="component" value="Chromosome 14"/>
</dbReference>
<reference evidence="2 4" key="2">
    <citation type="journal article" date="2018" name="Plant J.">
        <title>The Physcomitrella patens chromosome-scale assembly reveals moss genome structure and evolution.</title>
        <authorList>
            <person name="Lang D."/>
            <person name="Ullrich K.K."/>
            <person name="Murat F."/>
            <person name="Fuchs J."/>
            <person name="Jenkins J."/>
            <person name="Haas F.B."/>
            <person name="Piednoel M."/>
            <person name="Gundlach H."/>
            <person name="Van Bel M."/>
            <person name="Meyberg R."/>
            <person name="Vives C."/>
            <person name="Morata J."/>
            <person name="Symeonidi A."/>
            <person name="Hiss M."/>
            <person name="Muchero W."/>
            <person name="Kamisugi Y."/>
            <person name="Saleh O."/>
            <person name="Blanc G."/>
            <person name="Decker E.L."/>
            <person name="van Gessel N."/>
            <person name="Grimwood J."/>
            <person name="Hayes R.D."/>
            <person name="Graham S.W."/>
            <person name="Gunter L.E."/>
            <person name="McDaniel S.F."/>
            <person name="Hoernstein S.N.W."/>
            <person name="Larsson A."/>
            <person name="Li F.W."/>
            <person name="Perroud P.F."/>
            <person name="Phillips J."/>
            <person name="Ranjan P."/>
            <person name="Rokshar D.S."/>
            <person name="Rothfels C.J."/>
            <person name="Schneider L."/>
            <person name="Shu S."/>
            <person name="Stevenson D.W."/>
            <person name="Thummler F."/>
            <person name="Tillich M."/>
            <person name="Villarreal Aguilar J.C."/>
            <person name="Widiez T."/>
            <person name="Wong G.K."/>
            <person name="Wymore A."/>
            <person name="Zhang Y."/>
            <person name="Zimmer A.D."/>
            <person name="Quatrano R.S."/>
            <person name="Mayer K.F.X."/>
            <person name="Goodstein D."/>
            <person name="Casacuberta J.M."/>
            <person name="Vandepoele K."/>
            <person name="Reski R."/>
            <person name="Cuming A.C."/>
            <person name="Tuskan G.A."/>
            <person name="Maumus F."/>
            <person name="Salse J."/>
            <person name="Schmutz J."/>
            <person name="Rensing S.A."/>
        </authorList>
    </citation>
    <scope>NUCLEOTIDE SEQUENCE [LARGE SCALE GENOMIC DNA]</scope>
    <source>
        <strain evidence="3 4">cv. Gransden 2004</strain>
    </source>
</reference>
<dbReference type="Gramene" id="Pp3c14_19330V3.2">
    <property type="protein sequence ID" value="PAC:32961398.CDS.1"/>
    <property type="gene ID" value="Pp3c14_19330"/>
</dbReference>
<sequence>MKVMTSILSGIRNASHLLRTTIVLAIVLMWYMLSSMRQASRGSITSITKMRRPGCRDSTSNDDARCHLRRRRSMSRGFLLVVDDEATIGGVEVSLLSTRSGPGVEEPVVAEAVSISFV</sequence>
<dbReference type="EMBL" id="ABEU02000014">
    <property type="protein sequence ID" value="PNR41316.1"/>
    <property type="molecule type" value="Genomic_DNA"/>
</dbReference>
<dbReference type="EnsemblPlants" id="Pp3c14_19330V3.2">
    <property type="protein sequence ID" value="PAC:32961398.CDS.1"/>
    <property type="gene ID" value="Pp3c14_19330"/>
</dbReference>
<keyword evidence="1" id="KW-0472">Membrane</keyword>
<keyword evidence="4" id="KW-1185">Reference proteome</keyword>
<evidence type="ECO:0000313" key="2">
    <source>
        <dbReference type="EMBL" id="PNR41316.1"/>
    </source>
</evidence>
<protein>
    <submittedName>
        <fullName evidence="2 3">Uncharacterized protein</fullName>
    </submittedName>
</protein>
<evidence type="ECO:0000313" key="3">
    <source>
        <dbReference type="EnsemblPlants" id="PAC:32961397.CDS.1"/>
    </source>
</evidence>
<reference evidence="2 4" key="1">
    <citation type="journal article" date="2008" name="Science">
        <title>The Physcomitrella genome reveals evolutionary insights into the conquest of land by plants.</title>
        <authorList>
            <person name="Rensing S."/>
            <person name="Lang D."/>
            <person name="Zimmer A."/>
            <person name="Terry A."/>
            <person name="Salamov A."/>
            <person name="Shapiro H."/>
            <person name="Nishiyama T."/>
            <person name="Perroud P.-F."/>
            <person name="Lindquist E."/>
            <person name="Kamisugi Y."/>
            <person name="Tanahashi T."/>
            <person name="Sakakibara K."/>
            <person name="Fujita T."/>
            <person name="Oishi K."/>
            <person name="Shin-I T."/>
            <person name="Kuroki Y."/>
            <person name="Toyoda A."/>
            <person name="Suzuki Y."/>
            <person name="Hashimoto A."/>
            <person name="Yamaguchi K."/>
            <person name="Sugano A."/>
            <person name="Kohara Y."/>
            <person name="Fujiyama A."/>
            <person name="Anterola A."/>
            <person name="Aoki S."/>
            <person name="Ashton N."/>
            <person name="Barbazuk W.B."/>
            <person name="Barker E."/>
            <person name="Bennetzen J."/>
            <person name="Bezanilla M."/>
            <person name="Blankenship R."/>
            <person name="Cho S.H."/>
            <person name="Dutcher S."/>
            <person name="Estelle M."/>
            <person name="Fawcett J.A."/>
            <person name="Gundlach H."/>
            <person name="Hanada K."/>
            <person name="Heyl A."/>
            <person name="Hicks K.A."/>
            <person name="Hugh J."/>
            <person name="Lohr M."/>
            <person name="Mayer K."/>
            <person name="Melkozernov A."/>
            <person name="Murata T."/>
            <person name="Nelson D."/>
            <person name="Pils B."/>
            <person name="Prigge M."/>
            <person name="Reiss B."/>
            <person name="Renner T."/>
            <person name="Rombauts S."/>
            <person name="Rushton P."/>
            <person name="Sanderfoot A."/>
            <person name="Schween G."/>
            <person name="Shiu S.-H."/>
            <person name="Stueber K."/>
            <person name="Theodoulou F.L."/>
            <person name="Tu H."/>
            <person name="Van de Peer Y."/>
            <person name="Verrier P.J."/>
            <person name="Waters E."/>
            <person name="Wood A."/>
            <person name="Yang L."/>
            <person name="Cove D."/>
            <person name="Cuming A."/>
            <person name="Hasebe M."/>
            <person name="Lucas S."/>
            <person name="Mishler D.B."/>
            <person name="Reski R."/>
            <person name="Grigoriev I."/>
            <person name="Quatrano R.S."/>
            <person name="Boore J.L."/>
        </authorList>
    </citation>
    <scope>NUCLEOTIDE SEQUENCE [LARGE SCALE GENOMIC DNA]</scope>
    <source>
        <strain evidence="3 4">cv. Gransden 2004</strain>
    </source>
</reference>
<feature type="transmembrane region" description="Helical" evidence="1">
    <location>
        <begin position="16"/>
        <end position="33"/>
    </location>
</feature>